<name>A0A4Y7TIW7_COPMI</name>
<gene>
    <name evidence="2" type="ORF">FA13DRAFT_1753774</name>
</gene>
<organism evidence="2 3">
    <name type="scientific">Coprinellus micaceus</name>
    <name type="common">Glistening ink-cap mushroom</name>
    <name type="synonym">Coprinus micaceus</name>
    <dbReference type="NCBI Taxonomy" id="71717"/>
    <lineage>
        <taxon>Eukaryota</taxon>
        <taxon>Fungi</taxon>
        <taxon>Dikarya</taxon>
        <taxon>Basidiomycota</taxon>
        <taxon>Agaricomycotina</taxon>
        <taxon>Agaricomycetes</taxon>
        <taxon>Agaricomycetidae</taxon>
        <taxon>Agaricales</taxon>
        <taxon>Agaricineae</taxon>
        <taxon>Psathyrellaceae</taxon>
        <taxon>Coprinellus</taxon>
    </lineage>
</organism>
<dbReference type="EMBL" id="QPFP01000010">
    <property type="protein sequence ID" value="TEB34137.1"/>
    <property type="molecule type" value="Genomic_DNA"/>
</dbReference>
<dbReference type="STRING" id="71717.A0A4Y7TIW7"/>
<dbReference type="InterPro" id="IPR058913">
    <property type="entry name" value="Integrase_dom_put"/>
</dbReference>
<accession>A0A4Y7TIW7</accession>
<evidence type="ECO:0000313" key="2">
    <source>
        <dbReference type="EMBL" id="TEB34137.1"/>
    </source>
</evidence>
<feature type="domain" description="Integrase core" evidence="1">
    <location>
        <begin position="147"/>
        <end position="283"/>
    </location>
</feature>
<dbReference type="Proteomes" id="UP000298030">
    <property type="component" value="Unassembled WGS sequence"/>
</dbReference>
<evidence type="ECO:0000313" key="3">
    <source>
        <dbReference type="Proteomes" id="UP000298030"/>
    </source>
</evidence>
<dbReference type="AlphaFoldDB" id="A0A4Y7TIW7"/>
<reference evidence="2 3" key="1">
    <citation type="journal article" date="2019" name="Nat. Ecol. Evol.">
        <title>Megaphylogeny resolves global patterns of mushroom evolution.</title>
        <authorList>
            <person name="Varga T."/>
            <person name="Krizsan K."/>
            <person name="Foldi C."/>
            <person name="Dima B."/>
            <person name="Sanchez-Garcia M."/>
            <person name="Sanchez-Ramirez S."/>
            <person name="Szollosi G.J."/>
            <person name="Szarkandi J.G."/>
            <person name="Papp V."/>
            <person name="Albert L."/>
            <person name="Andreopoulos W."/>
            <person name="Angelini C."/>
            <person name="Antonin V."/>
            <person name="Barry K.W."/>
            <person name="Bougher N.L."/>
            <person name="Buchanan P."/>
            <person name="Buyck B."/>
            <person name="Bense V."/>
            <person name="Catcheside P."/>
            <person name="Chovatia M."/>
            <person name="Cooper J."/>
            <person name="Damon W."/>
            <person name="Desjardin D."/>
            <person name="Finy P."/>
            <person name="Geml J."/>
            <person name="Haridas S."/>
            <person name="Hughes K."/>
            <person name="Justo A."/>
            <person name="Karasinski D."/>
            <person name="Kautmanova I."/>
            <person name="Kiss B."/>
            <person name="Kocsube S."/>
            <person name="Kotiranta H."/>
            <person name="LaButti K.M."/>
            <person name="Lechner B.E."/>
            <person name="Liimatainen K."/>
            <person name="Lipzen A."/>
            <person name="Lukacs Z."/>
            <person name="Mihaltcheva S."/>
            <person name="Morgado L.N."/>
            <person name="Niskanen T."/>
            <person name="Noordeloos M.E."/>
            <person name="Ohm R.A."/>
            <person name="Ortiz-Santana B."/>
            <person name="Ovrebo C."/>
            <person name="Racz N."/>
            <person name="Riley R."/>
            <person name="Savchenko A."/>
            <person name="Shiryaev A."/>
            <person name="Soop K."/>
            <person name="Spirin V."/>
            <person name="Szebenyi C."/>
            <person name="Tomsovsky M."/>
            <person name="Tulloss R.E."/>
            <person name="Uehling J."/>
            <person name="Grigoriev I.V."/>
            <person name="Vagvolgyi C."/>
            <person name="Papp T."/>
            <person name="Martin F.M."/>
            <person name="Miettinen O."/>
            <person name="Hibbett D.S."/>
            <person name="Nagy L.G."/>
        </authorList>
    </citation>
    <scope>NUCLEOTIDE SEQUENCE [LARGE SCALE GENOMIC DNA]</scope>
    <source>
        <strain evidence="2 3">FP101781</strain>
    </source>
</reference>
<evidence type="ECO:0000259" key="1">
    <source>
        <dbReference type="Pfam" id="PF24764"/>
    </source>
</evidence>
<dbReference type="Pfam" id="PF24764">
    <property type="entry name" value="rva_4"/>
    <property type="match status" value="1"/>
</dbReference>
<keyword evidence="3" id="KW-1185">Reference proteome</keyword>
<dbReference type="PANTHER" id="PTHR46177:SF1">
    <property type="entry name" value="INTEGRASE CATALYTIC DOMAIN-CONTAINING PROTEIN"/>
    <property type="match status" value="1"/>
</dbReference>
<comment type="caution">
    <text evidence="2">The sequence shown here is derived from an EMBL/GenBank/DDBJ whole genome shotgun (WGS) entry which is preliminary data.</text>
</comment>
<dbReference type="OrthoDB" id="6017046at2759"/>
<protein>
    <recommendedName>
        <fullName evidence="1">Integrase core domain-containing protein</fullName>
    </recommendedName>
</protein>
<dbReference type="PANTHER" id="PTHR46177">
    <property type="entry name" value="INTEGRASE CATALYTIC DOMAIN-CONTAINING PROTEIN"/>
    <property type="match status" value="1"/>
</dbReference>
<sequence>MPSPGDRGFKEAFEELDIPTVRNPRLPQAVIDNAASELITADVSMENGPNAIQSMLRTNYIMIPRDRTRELVQSIAPDGAEIRAPGNKRPELVWVALVSVGPFNEISADGHEKLNAQALRMGDISLPIYAYRDKWSGYLLKIKLLPNSRTAAAIGHLFLDLVAEYNATPIRVTTDKGSEIGWQSLIQESLRTMCAPDIYLDEYPATMALKSVHNTVIESLWRWFEQTTVHNLKAWIVKGMEGHIFHPHRPHHSEIFYWTFVPLIQDQLETFRTYWNYHPVWKQSEKINPSGHTPLVGGALHLGHIPAAAFKDPQHENPNSRMCKIDVPLDVQESARAVLEEEVGPREEHLDCWYSPEFLKLADTTYKEVGSPSITVATAWTVFQSMAARIDQNLYN</sequence>
<proteinExistence type="predicted"/>